<feature type="domain" description="Ribosomal RNA-processing protein 7 C-terminal" evidence="1">
    <location>
        <begin position="132"/>
        <end position="180"/>
    </location>
</feature>
<evidence type="ECO:0000313" key="2">
    <source>
        <dbReference type="EMBL" id="UKJ90337.1"/>
    </source>
</evidence>
<dbReference type="Pfam" id="PF12923">
    <property type="entry name" value="RRP7"/>
    <property type="match status" value="1"/>
</dbReference>
<dbReference type="EMBL" id="CP056068">
    <property type="protein sequence ID" value="UKJ90337.1"/>
    <property type="molecule type" value="Genomic_DNA"/>
</dbReference>
<protein>
    <recommendedName>
        <fullName evidence="1">Ribosomal RNA-processing protein 7 C-terminal domain-containing protein</fullName>
    </recommendedName>
</protein>
<accession>A0A976QRE0</accession>
<dbReference type="InterPro" id="IPR024326">
    <property type="entry name" value="RRP7_C"/>
</dbReference>
<organism evidence="2 3">
    <name type="scientific">Theileria orientalis</name>
    <dbReference type="NCBI Taxonomy" id="68886"/>
    <lineage>
        <taxon>Eukaryota</taxon>
        <taxon>Sar</taxon>
        <taxon>Alveolata</taxon>
        <taxon>Apicomplexa</taxon>
        <taxon>Aconoidasida</taxon>
        <taxon>Piroplasmida</taxon>
        <taxon>Theileriidae</taxon>
        <taxon>Theileria</taxon>
    </lineage>
</organism>
<dbReference type="AlphaFoldDB" id="A0A976QRE0"/>
<sequence>MGFKGHVINTQVDDGLPFYSQVILTSSSFHKNDQSSTNSSSNTFLFKSLDPLITKSDMKNTIIHSECLLNYFNIRDNDFEIIEKGSNLYHTRAENKNVEIPKALTVKYTPSFYYEKSSLITEQLKTENTPVNIQNIQKICDEYMSKYDLQQEINKRMRKKIVTDEEGFQLVTAGPLPVKASELPLKKRKNNNQME</sequence>
<name>A0A976QRE0_THEOR</name>
<reference evidence="2" key="1">
    <citation type="submission" date="2022-07" db="EMBL/GenBank/DDBJ databases">
        <title>Evaluation of T. orientalis genome assembly methods using nanopore sequencing and analysis of variation between genomes.</title>
        <authorList>
            <person name="Yam J."/>
            <person name="Micallef M.L."/>
            <person name="Liu M."/>
            <person name="Djordjevic S.P."/>
            <person name="Bogema D.R."/>
            <person name="Jenkins C."/>
        </authorList>
    </citation>
    <scope>NUCLEOTIDE SEQUENCE</scope>
    <source>
        <strain evidence="2">Fish Creek</strain>
    </source>
</reference>
<evidence type="ECO:0000259" key="1">
    <source>
        <dbReference type="Pfam" id="PF12923"/>
    </source>
</evidence>
<proteinExistence type="predicted"/>
<dbReference type="Proteomes" id="UP000244803">
    <property type="component" value="Chromosome 2"/>
</dbReference>
<evidence type="ECO:0000313" key="3">
    <source>
        <dbReference type="Proteomes" id="UP000244803"/>
    </source>
</evidence>
<gene>
    <name evidence="2" type="ORF">MACJ_001269</name>
</gene>
<dbReference type="OrthoDB" id="360263at2759"/>